<reference evidence="2" key="1">
    <citation type="submission" date="2020-07" db="EMBL/GenBank/DDBJ databases">
        <title>Huge and variable diversity of episymbiotic CPR bacteria and DPANN archaea in groundwater ecosystems.</title>
        <authorList>
            <person name="He C.Y."/>
            <person name="Keren R."/>
            <person name="Whittaker M."/>
            <person name="Farag I.F."/>
            <person name="Doudna J."/>
            <person name="Cate J.H.D."/>
            <person name="Banfield J.F."/>
        </authorList>
    </citation>
    <scope>NUCLEOTIDE SEQUENCE</scope>
    <source>
        <strain evidence="2">NC_groundwater_1520_Pr4_B-0.1um_53_5</strain>
    </source>
</reference>
<dbReference type="EMBL" id="JACQXR010000118">
    <property type="protein sequence ID" value="MBI4727342.1"/>
    <property type="molecule type" value="Genomic_DNA"/>
</dbReference>
<evidence type="ECO:0000259" key="1">
    <source>
        <dbReference type="Pfam" id="PF00534"/>
    </source>
</evidence>
<dbReference type="SUPFAM" id="SSF53756">
    <property type="entry name" value="UDP-Glycosyltransferase/glycogen phosphorylase"/>
    <property type="match status" value="1"/>
</dbReference>
<accession>A0A933IA12</accession>
<comment type="caution">
    <text evidence="2">The sequence shown here is derived from an EMBL/GenBank/DDBJ whole genome shotgun (WGS) entry which is preliminary data.</text>
</comment>
<sequence length="395" mass="44282">MNKTNSTKRILINAVNLTGAGARSIGLSLIPNLVRLHPQWHFCILVPDEEEFRSLPLFDNAEILFEKRRRVVNNDILRLWEIFWQIPRLAEKKKAKVCLTLGDINPAGLPCPGVVFVQQALLAYEQKEHPGVQTWPWGKRLCMQKLFSYTVRSSEAVIVQSAVMAQRLHQKYKIPLRKIQIIRQPVPQALREAALAAAPNQVMAGHKNNIKLLFLAKAYPHKNHAILAAVAQELRRRDLAGQVRIYTTIEGEAEARLAKEVLQNHGDVITNLGALKATEVAGAFKAASALFLPTLIESYGLIYLEAMTFGLPILTSDRDFAREMCRDQAIYFDPHDPLSIVDAIQNLPAFRKGHQVKNNATAGAGRFPSDWKQVARGFMNVVQQALAEKERGLTP</sequence>
<dbReference type="Pfam" id="PF00534">
    <property type="entry name" value="Glycos_transf_1"/>
    <property type="match status" value="1"/>
</dbReference>
<evidence type="ECO:0000313" key="3">
    <source>
        <dbReference type="Proteomes" id="UP000736328"/>
    </source>
</evidence>
<evidence type="ECO:0000313" key="2">
    <source>
        <dbReference type="EMBL" id="MBI4727342.1"/>
    </source>
</evidence>
<proteinExistence type="predicted"/>
<gene>
    <name evidence="2" type="ORF">HY768_09030</name>
</gene>
<dbReference type="PANTHER" id="PTHR46401:SF8">
    <property type="entry name" value="BLL6006 PROTEIN"/>
    <property type="match status" value="1"/>
</dbReference>
<dbReference type="InterPro" id="IPR001296">
    <property type="entry name" value="Glyco_trans_1"/>
</dbReference>
<feature type="domain" description="Glycosyl transferase family 1" evidence="1">
    <location>
        <begin position="207"/>
        <end position="347"/>
    </location>
</feature>
<dbReference type="Proteomes" id="UP000736328">
    <property type="component" value="Unassembled WGS sequence"/>
</dbReference>
<dbReference type="GO" id="GO:0016757">
    <property type="term" value="F:glycosyltransferase activity"/>
    <property type="evidence" value="ECO:0007669"/>
    <property type="project" value="InterPro"/>
</dbReference>
<organism evidence="2 3">
    <name type="scientific">candidate division TA06 bacterium</name>
    <dbReference type="NCBI Taxonomy" id="2250710"/>
    <lineage>
        <taxon>Bacteria</taxon>
        <taxon>Bacteria division TA06</taxon>
    </lineage>
</organism>
<name>A0A933IA12_UNCT6</name>
<protein>
    <submittedName>
        <fullName evidence="2">Glycosyltransferase</fullName>
    </submittedName>
</protein>
<dbReference type="AlphaFoldDB" id="A0A933IA12"/>
<dbReference type="PANTHER" id="PTHR46401">
    <property type="entry name" value="GLYCOSYLTRANSFERASE WBBK-RELATED"/>
    <property type="match status" value="1"/>
</dbReference>
<dbReference type="Gene3D" id="3.40.50.2000">
    <property type="entry name" value="Glycogen Phosphorylase B"/>
    <property type="match status" value="2"/>
</dbReference>